<feature type="domain" description="Histone deacetylase" evidence="2">
    <location>
        <begin position="44"/>
        <end position="324"/>
    </location>
</feature>
<dbReference type="AlphaFoldDB" id="A0A291RT05"/>
<comment type="similarity">
    <text evidence="1">Belongs to the histone deacetylase family.</text>
</comment>
<dbReference type="Proteomes" id="UP000221961">
    <property type="component" value="Chromosome"/>
</dbReference>
<dbReference type="Pfam" id="PF00850">
    <property type="entry name" value="Hist_deacetyl"/>
    <property type="match status" value="1"/>
</dbReference>
<accession>A0A291RT05</accession>
<dbReference type="PANTHER" id="PTHR10625">
    <property type="entry name" value="HISTONE DEACETYLASE HDAC1-RELATED"/>
    <property type="match status" value="1"/>
</dbReference>
<dbReference type="InterPro" id="IPR000286">
    <property type="entry name" value="HDACs"/>
</dbReference>
<evidence type="ECO:0000313" key="4">
    <source>
        <dbReference type="Proteomes" id="UP000221961"/>
    </source>
</evidence>
<dbReference type="InterPro" id="IPR023801">
    <property type="entry name" value="His_deacetylse_dom"/>
</dbReference>
<protein>
    <submittedName>
        <fullName evidence="3">Class II histone deacetylase</fullName>
    </submittedName>
</protein>
<dbReference type="RefSeq" id="WP_098697447.1">
    <property type="nucleotide sequence ID" value="NZ_CP023778.1"/>
</dbReference>
<name>A0A291RT05_9NOCA</name>
<dbReference type="PANTHER" id="PTHR10625:SF31">
    <property type="entry name" value="HISTONE DEACETYLASE DOMAIN-CONTAINING PROTEIN"/>
    <property type="match status" value="1"/>
</dbReference>
<sequence>MSQSVSRRTGYLWDPVFGWFDHGSGPMFPADPLAGIQPIASHISSPDIKRRLHELIEVSGLIGSLHRVPSRAASDEELLRVHTAAYVSRIHADSELPKGGDAGDGISSFGRRGDRIAALAAGSTIAMTEAVLDGVVDHGFALVHPSGHHGLPDRGLGFVVFNNIAVAVRHIRATRDIGRIAIVDWDVHHGNGNQDQFAADPTVLTISIHQDNCFPPGSGSIDDRGTGPGAGYNINVPLPPGTGDDGYRYAADRVVAPALAAFRPELIIVACGFDANAMDPLARQLVTSAGFAALTRTVMDAARDTAHGRLVLVAEGGYSPIYVPFCGLATMQTLAGIHVLDDPLLPIVGAMGGHRLESHQQNVVDRAASFLADIAG</sequence>
<dbReference type="InterPro" id="IPR037138">
    <property type="entry name" value="His_deacetylse_dom_sf"/>
</dbReference>
<proteinExistence type="inferred from homology"/>
<dbReference type="GO" id="GO:0004407">
    <property type="term" value="F:histone deacetylase activity"/>
    <property type="evidence" value="ECO:0007669"/>
    <property type="project" value="TreeGrafter"/>
</dbReference>
<gene>
    <name evidence="3" type="ORF">CRH09_34150</name>
</gene>
<dbReference type="PRINTS" id="PR01270">
    <property type="entry name" value="HDASUPER"/>
</dbReference>
<dbReference type="GO" id="GO:0005737">
    <property type="term" value="C:cytoplasm"/>
    <property type="evidence" value="ECO:0007669"/>
    <property type="project" value="TreeGrafter"/>
</dbReference>
<dbReference type="KEGG" id="ntp:CRH09_34150"/>
<dbReference type="EMBL" id="CP023778">
    <property type="protein sequence ID" value="ATL70475.1"/>
    <property type="molecule type" value="Genomic_DNA"/>
</dbReference>
<dbReference type="GeneID" id="88362310"/>
<dbReference type="CDD" id="cd09996">
    <property type="entry name" value="HDAC_classII_1"/>
    <property type="match status" value="1"/>
</dbReference>
<organism evidence="3 4">
    <name type="scientific">Nocardia terpenica</name>
    <dbReference type="NCBI Taxonomy" id="455432"/>
    <lineage>
        <taxon>Bacteria</taxon>
        <taxon>Bacillati</taxon>
        <taxon>Actinomycetota</taxon>
        <taxon>Actinomycetes</taxon>
        <taxon>Mycobacteriales</taxon>
        <taxon>Nocardiaceae</taxon>
        <taxon>Nocardia</taxon>
    </lineage>
</organism>
<reference evidence="3 4" key="1">
    <citation type="submission" date="2017-10" db="EMBL/GenBank/DDBJ databases">
        <title>Comparative genomics between pathogenic Norcardia.</title>
        <authorList>
            <person name="Zeng L."/>
        </authorList>
    </citation>
    <scope>NUCLEOTIDE SEQUENCE [LARGE SCALE GENOMIC DNA]</scope>
    <source>
        <strain evidence="3 4">NC_YFY_NT001</strain>
    </source>
</reference>
<dbReference type="GO" id="GO:0040029">
    <property type="term" value="P:epigenetic regulation of gene expression"/>
    <property type="evidence" value="ECO:0007669"/>
    <property type="project" value="TreeGrafter"/>
</dbReference>
<evidence type="ECO:0000313" key="3">
    <source>
        <dbReference type="EMBL" id="ATL70475.1"/>
    </source>
</evidence>
<evidence type="ECO:0000256" key="1">
    <source>
        <dbReference type="ARBA" id="ARBA00005947"/>
    </source>
</evidence>
<dbReference type="InterPro" id="IPR023696">
    <property type="entry name" value="Ureohydrolase_dom_sf"/>
</dbReference>
<evidence type="ECO:0000259" key="2">
    <source>
        <dbReference type="Pfam" id="PF00850"/>
    </source>
</evidence>
<dbReference type="Gene3D" id="3.40.800.20">
    <property type="entry name" value="Histone deacetylase domain"/>
    <property type="match status" value="1"/>
</dbReference>
<dbReference type="SUPFAM" id="SSF52768">
    <property type="entry name" value="Arginase/deacetylase"/>
    <property type="match status" value="1"/>
</dbReference>